<proteinExistence type="predicted"/>
<dbReference type="Proteomes" id="UP000291613">
    <property type="component" value="Unassembled WGS sequence"/>
</dbReference>
<name>A0A4Q9GIV9_9HYPH</name>
<evidence type="ECO:0000256" key="1">
    <source>
        <dbReference type="SAM" id="SignalP"/>
    </source>
</evidence>
<dbReference type="OrthoDB" id="9807916at2"/>
<keyword evidence="1" id="KW-0732">Signal</keyword>
<sequence length="460" mass="49115">MKRLAALVLAIAALAGPATAAQDFRRTIVSNEAIKDVPVIAPQGEPKAIVALISDADGWTPTRDAEAAALANEGAMVIEIDMKRYIAASIATPDQDCVFFSGDIEDFARLAGKTFDLKTYRLPVLLGVGAGGDLAYAMLAQAPANMFSGAVSAPFTGRLAYPKPLCDGPKSTRQDGGDLVLGDDPPEPLQGEWRIMTAGAAPQTIKDFADKLDADVVEQPAGADLAAPARDAAFDIGGGDADAVNALPLVTYEPKTDTPKGLVVFYAGDGGWRDLDKTVAGYMQQEGYGVVGIDTLRYFWNEKSPRELGDDLEAIVARYGTQWKTKRLLLAGYSFGADVIPFAWGHISRQVRSQVQLMALLGLSKTADFEVSVSGWLGVGSGEHDVLKPASQLPMDKVVCVYGKEELEDSDNDVACSTDSIAPQARMELPGGHHYDENYEALARRIDGEFEKRQGLVTGK</sequence>
<evidence type="ECO:0000313" key="3">
    <source>
        <dbReference type="EMBL" id="TBN52544.1"/>
    </source>
</evidence>
<reference evidence="3 4" key="1">
    <citation type="submission" date="2019-02" db="EMBL/GenBank/DDBJ databases">
        <title>Hansschlegelia quercus sp. nov., a novel methylotrophic bacterium from buds of oak (Quercus robur L.).</title>
        <authorList>
            <person name="Agafonova N.V."/>
            <person name="Kaparullina E.N."/>
            <person name="Grouzdev D.S."/>
            <person name="Doronina N.V."/>
        </authorList>
    </citation>
    <scope>NUCLEOTIDE SEQUENCE [LARGE SCALE GENOMIC DNA]</scope>
    <source>
        <strain evidence="3 4">Dub</strain>
    </source>
</reference>
<feature type="chain" id="PRO_5020582795" evidence="1">
    <location>
        <begin position="21"/>
        <end position="460"/>
    </location>
</feature>
<dbReference type="InterPro" id="IPR011225">
    <property type="entry name" value="IV_sec_VirJ"/>
</dbReference>
<gene>
    <name evidence="3" type="ORF">EYR15_11990</name>
</gene>
<dbReference type="InterPro" id="IPR010333">
    <property type="entry name" value="VirJ"/>
</dbReference>
<evidence type="ECO:0000313" key="4">
    <source>
        <dbReference type="Proteomes" id="UP000291613"/>
    </source>
</evidence>
<keyword evidence="4" id="KW-1185">Reference proteome</keyword>
<comment type="caution">
    <text evidence="3">The sequence shown here is derived from an EMBL/GenBank/DDBJ whole genome shotgun (WGS) entry which is preliminary data.</text>
</comment>
<protein>
    <submittedName>
        <fullName evidence="3">Virulence factor family protein</fullName>
    </submittedName>
</protein>
<evidence type="ECO:0000259" key="2">
    <source>
        <dbReference type="Pfam" id="PF06057"/>
    </source>
</evidence>
<accession>A0A4Q9GIV9</accession>
<dbReference type="Pfam" id="PF06057">
    <property type="entry name" value="VirJ"/>
    <property type="match status" value="1"/>
</dbReference>
<dbReference type="EMBL" id="SIUB01000005">
    <property type="protein sequence ID" value="TBN52544.1"/>
    <property type="molecule type" value="Genomic_DNA"/>
</dbReference>
<feature type="domain" description="Bacterial virulence" evidence="2">
    <location>
        <begin position="262"/>
        <end position="452"/>
    </location>
</feature>
<dbReference type="Gene3D" id="3.40.50.1820">
    <property type="entry name" value="alpha/beta hydrolase"/>
    <property type="match status" value="1"/>
</dbReference>
<feature type="signal peptide" evidence="1">
    <location>
        <begin position="1"/>
        <end position="20"/>
    </location>
</feature>
<dbReference type="PIRSF" id="PIRSF029063">
    <property type="entry name" value="IV_sec_VirJ"/>
    <property type="match status" value="1"/>
</dbReference>
<organism evidence="3 4">
    <name type="scientific">Hansschlegelia quercus</name>
    <dbReference type="NCBI Taxonomy" id="2528245"/>
    <lineage>
        <taxon>Bacteria</taxon>
        <taxon>Pseudomonadati</taxon>
        <taxon>Pseudomonadota</taxon>
        <taxon>Alphaproteobacteria</taxon>
        <taxon>Hyphomicrobiales</taxon>
        <taxon>Methylopilaceae</taxon>
        <taxon>Hansschlegelia</taxon>
    </lineage>
</organism>
<dbReference type="AlphaFoldDB" id="A0A4Q9GIV9"/>
<dbReference type="InterPro" id="IPR029058">
    <property type="entry name" value="AB_hydrolase_fold"/>
</dbReference>
<dbReference type="RefSeq" id="WP_131003776.1">
    <property type="nucleotide sequence ID" value="NZ_JBHSZR010000013.1"/>
</dbReference>
<dbReference type="SUPFAM" id="SSF53474">
    <property type="entry name" value="alpha/beta-Hydrolases"/>
    <property type="match status" value="1"/>
</dbReference>